<name>A0A2N0ND39_9GLOM</name>
<comment type="caution">
    <text evidence="1">The sequence shown here is derived from an EMBL/GenBank/DDBJ whole genome shotgun (WGS) entry which is preliminary data.</text>
</comment>
<evidence type="ECO:0000313" key="2">
    <source>
        <dbReference type="Proteomes" id="UP000232722"/>
    </source>
</evidence>
<dbReference type="EMBL" id="LLXJ01010870">
    <property type="protein sequence ID" value="PKB92490.1"/>
    <property type="molecule type" value="Genomic_DNA"/>
</dbReference>
<protein>
    <submittedName>
        <fullName evidence="1">Uncharacterized protein</fullName>
    </submittedName>
</protein>
<sequence>MALARNFGGTDNHVKLCDQYFGNVLKMYNNHNPWTYKQAPVEQLIDTNLKDPDARHLMVIGKRSLYDLWNQNYIVVGSKDNVKYFTRVALGAYANPML</sequence>
<organism evidence="1 2">
    <name type="scientific">Rhizophagus irregularis</name>
    <dbReference type="NCBI Taxonomy" id="588596"/>
    <lineage>
        <taxon>Eukaryota</taxon>
        <taxon>Fungi</taxon>
        <taxon>Fungi incertae sedis</taxon>
        <taxon>Mucoromycota</taxon>
        <taxon>Glomeromycotina</taxon>
        <taxon>Glomeromycetes</taxon>
        <taxon>Glomerales</taxon>
        <taxon>Glomeraceae</taxon>
        <taxon>Rhizophagus</taxon>
    </lineage>
</organism>
<gene>
    <name evidence="1" type="ORF">RhiirA5_368451</name>
</gene>
<reference evidence="1 2" key="1">
    <citation type="submission" date="2016-04" db="EMBL/GenBank/DDBJ databases">
        <title>Genome analyses suggest a sexual origin of heterokaryosis in a supposedly ancient asexual fungus.</title>
        <authorList>
            <person name="Ropars J."/>
            <person name="Sedzielewska K."/>
            <person name="Noel J."/>
            <person name="Charron P."/>
            <person name="Farinelli L."/>
            <person name="Marton T."/>
            <person name="Kruger M."/>
            <person name="Pelin A."/>
            <person name="Brachmann A."/>
            <person name="Corradi N."/>
        </authorList>
    </citation>
    <scope>NUCLEOTIDE SEQUENCE [LARGE SCALE GENOMIC DNA]</scope>
    <source>
        <strain evidence="1 2">A5</strain>
    </source>
</reference>
<accession>A0A2N0ND39</accession>
<proteinExistence type="predicted"/>
<feature type="non-terminal residue" evidence="1">
    <location>
        <position position="1"/>
    </location>
</feature>
<dbReference type="AlphaFoldDB" id="A0A2N0ND39"/>
<reference evidence="1 2" key="2">
    <citation type="submission" date="2017-09" db="EMBL/GenBank/DDBJ databases">
        <title>Extensive intraspecific genome diversity in a model arbuscular mycorrhizal fungus.</title>
        <authorList>
            <person name="Chen E.C."/>
            <person name="Morin E."/>
            <person name="Beaudet D."/>
            <person name="Noel J."/>
            <person name="Ndikumana S."/>
            <person name="Charron P."/>
            <person name="St-Onge C."/>
            <person name="Giorgi J."/>
            <person name="Grigoriev I.V."/>
            <person name="Roux C."/>
            <person name="Martin F.M."/>
            <person name="Corradi N."/>
        </authorList>
    </citation>
    <scope>NUCLEOTIDE SEQUENCE [LARGE SCALE GENOMIC DNA]</scope>
    <source>
        <strain evidence="1 2">A5</strain>
    </source>
</reference>
<dbReference type="Proteomes" id="UP000232722">
    <property type="component" value="Unassembled WGS sequence"/>
</dbReference>
<evidence type="ECO:0000313" key="1">
    <source>
        <dbReference type="EMBL" id="PKB92490.1"/>
    </source>
</evidence>